<dbReference type="InterPro" id="IPR009057">
    <property type="entry name" value="Homeodomain-like_sf"/>
</dbReference>
<proteinExistence type="predicted"/>
<feature type="non-terminal residue" evidence="2">
    <location>
        <position position="1"/>
    </location>
</feature>
<protein>
    <submittedName>
        <fullName evidence="2">IS481 family transposase</fullName>
    </submittedName>
</protein>
<dbReference type="Pfam" id="PF13683">
    <property type="entry name" value="rve_3"/>
    <property type="match status" value="1"/>
</dbReference>
<name>A0ABY2NJL1_9LEPT</name>
<dbReference type="PANTHER" id="PTHR47515:SF2">
    <property type="entry name" value="INTEGRASE CORE DOMAIN PROTEIN"/>
    <property type="match status" value="1"/>
</dbReference>
<comment type="caution">
    <text evidence="2">The sequence shown here is derived from an EMBL/GenBank/DDBJ whole genome shotgun (WGS) entry which is preliminary data.</text>
</comment>
<dbReference type="NCBIfam" id="NF033577">
    <property type="entry name" value="transpos_IS481"/>
    <property type="match status" value="1"/>
</dbReference>
<dbReference type="PROSITE" id="PS50994">
    <property type="entry name" value="INTEGRASE"/>
    <property type="match status" value="1"/>
</dbReference>
<feature type="domain" description="Integrase catalytic" evidence="1">
    <location>
        <begin position="137"/>
        <end position="302"/>
    </location>
</feature>
<dbReference type="SUPFAM" id="SSF53098">
    <property type="entry name" value="Ribonuclease H-like"/>
    <property type="match status" value="1"/>
</dbReference>
<accession>A0ABY2NJL1</accession>
<evidence type="ECO:0000313" key="2">
    <source>
        <dbReference type="EMBL" id="TGM46003.1"/>
    </source>
</evidence>
<evidence type="ECO:0000259" key="1">
    <source>
        <dbReference type="PROSITE" id="PS50994"/>
    </source>
</evidence>
<organism evidence="2 3">
    <name type="scientific">Leptospira vanthielii</name>
    <dbReference type="NCBI Taxonomy" id="293085"/>
    <lineage>
        <taxon>Bacteria</taxon>
        <taxon>Pseudomonadati</taxon>
        <taxon>Spirochaetota</taxon>
        <taxon>Spirochaetia</taxon>
        <taxon>Leptospirales</taxon>
        <taxon>Leptospiraceae</taxon>
        <taxon>Leptospira</taxon>
    </lineage>
</organism>
<gene>
    <name evidence="2" type="ORF">EHQ95_17435</name>
</gene>
<dbReference type="Gene3D" id="3.30.420.10">
    <property type="entry name" value="Ribonuclease H-like superfamily/Ribonuclease H"/>
    <property type="match status" value="1"/>
</dbReference>
<dbReference type="PANTHER" id="PTHR47515">
    <property type="entry name" value="LOW CALCIUM RESPONSE LOCUS PROTEIN T"/>
    <property type="match status" value="1"/>
</dbReference>
<dbReference type="InterPro" id="IPR047656">
    <property type="entry name" value="IS481-like_transpos"/>
</dbReference>
<dbReference type="InterPro" id="IPR012337">
    <property type="entry name" value="RNaseH-like_sf"/>
</dbReference>
<dbReference type="RefSeq" id="WP_135660631.1">
    <property type="nucleotide sequence ID" value="NZ_RQHF01000037.1"/>
</dbReference>
<reference evidence="3" key="1">
    <citation type="journal article" date="2019" name="PLoS Negl. Trop. Dis.">
        <title>Revisiting the worldwide diversity of Leptospira species in the environment.</title>
        <authorList>
            <person name="Vincent A.T."/>
            <person name="Schiettekatte O."/>
            <person name="Bourhy P."/>
            <person name="Veyrier F.J."/>
            <person name="Picardeau M."/>
        </authorList>
    </citation>
    <scope>NUCLEOTIDE SEQUENCE [LARGE SCALE GENOMIC DNA]</scope>
    <source>
        <strain evidence="3">201601955</strain>
    </source>
</reference>
<dbReference type="InterPro" id="IPR036397">
    <property type="entry name" value="RNaseH_sf"/>
</dbReference>
<dbReference type="Proteomes" id="UP000298112">
    <property type="component" value="Unassembled WGS sequence"/>
</dbReference>
<feature type="non-terminal residue" evidence="2">
    <location>
        <position position="302"/>
    </location>
</feature>
<dbReference type="InterPro" id="IPR001584">
    <property type="entry name" value="Integrase_cat-core"/>
</dbReference>
<dbReference type="Pfam" id="PF13565">
    <property type="entry name" value="HTH_32"/>
    <property type="match status" value="1"/>
</dbReference>
<dbReference type="SUPFAM" id="SSF46689">
    <property type="entry name" value="Homeodomain-like"/>
    <property type="match status" value="1"/>
</dbReference>
<evidence type="ECO:0000313" key="3">
    <source>
        <dbReference type="Proteomes" id="UP000298112"/>
    </source>
</evidence>
<keyword evidence="3" id="KW-1185">Reference proteome</keyword>
<sequence length="302" mass="35212">KETNVFEERMKFVVAWKRGGWSLTDLCREFNISRVTGYKYLEQYELYGLDGLKDKSRRPKRHPKTTRKKILELVLQERKDHPRWGARKLLASLRARFHMIKHWPHPSTVGRILKNHGLIKAPKRRIQRQSIEQPFSHALGPNDIWCADFKGHFTVGNGERCTPLTVTDAYSRFLLCCEIVPKADTANVINEFTKLFIKYGMPLAIRTDNGTPFASNALAGLSKLSVWWLKLGIKLERIEPGKPQQNGRHERMHKTLKEETALPPRSSLEAQQKAFRDFQKEFNYVRPHEGIKNEFPANHYKK</sequence>
<dbReference type="EMBL" id="RQHF01000037">
    <property type="protein sequence ID" value="TGM46003.1"/>
    <property type="molecule type" value="Genomic_DNA"/>
</dbReference>